<evidence type="ECO:0000313" key="5">
    <source>
        <dbReference type="Proteomes" id="UP000283509"/>
    </source>
</evidence>
<dbReference type="GO" id="GO:0042742">
    <property type="term" value="P:defense response to bacterium"/>
    <property type="evidence" value="ECO:0007669"/>
    <property type="project" value="UniProtKB-KW"/>
</dbReference>
<dbReference type="InterPro" id="IPR038539">
    <property type="entry name" value="Anti-LPS_factor/Scygonadin_sf"/>
</dbReference>
<dbReference type="Gene3D" id="3.30.160.320">
    <property type="match status" value="1"/>
</dbReference>
<protein>
    <submittedName>
        <fullName evidence="4">Anti-lipopolysaccharide factor 2</fullName>
    </submittedName>
</protein>
<dbReference type="OrthoDB" id="6360961at2759"/>
<dbReference type="Proteomes" id="UP000283509">
    <property type="component" value="Unassembled WGS sequence"/>
</dbReference>
<keyword evidence="5" id="KW-1185">Reference proteome</keyword>
<keyword evidence="3" id="KW-0732">Signal</keyword>
<evidence type="ECO:0000256" key="3">
    <source>
        <dbReference type="SAM" id="SignalP"/>
    </source>
</evidence>
<evidence type="ECO:0000313" key="4">
    <source>
        <dbReference type="EMBL" id="ROT75295.1"/>
    </source>
</evidence>
<dbReference type="InterPro" id="IPR024509">
    <property type="entry name" value="Anti-LPS_factor/Scygonadin"/>
</dbReference>
<dbReference type="AlphaFoldDB" id="A0A423TG05"/>
<reference evidence="4 5" key="2">
    <citation type="submission" date="2019-01" db="EMBL/GenBank/DDBJ databases">
        <title>The decoding of complex shrimp genome reveals the adaptation for benthos swimmer, frequently molting mechanism and breeding impact on genome.</title>
        <authorList>
            <person name="Sun Y."/>
            <person name="Gao Y."/>
            <person name="Yu Y."/>
        </authorList>
    </citation>
    <scope>NUCLEOTIDE SEQUENCE [LARGE SCALE GENOMIC DNA]</scope>
    <source>
        <tissue evidence="4">Muscle</tissue>
    </source>
</reference>
<reference evidence="4 5" key="1">
    <citation type="submission" date="2018-04" db="EMBL/GenBank/DDBJ databases">
        <authorList>
            <person name="Zhang X."/>
            <person name="Yuan J."/>
            <person name="Li F."/>
            <person name="Xiang J."/>
        </authorList>
    </citation>
    <scope>NUCLEOTIDE SEQUENCE [LARGE SCALE GENOMIC DNA]</scope>
    <source>
        <tissue evidence="4">Muscle</tissue>
    </source>
</reference>
<proteinExistence type="predicted"/>
<comment type="caution">
    <text evidence="4">The sequence shown here is derived from an EMBL/GenBank/DDBJ whole genome shotgun (WGS) entry which is preliminary data.</text>
</comment>
<name>A0A423TG05_PENVA</name>
<gene>
    <name evidence="4" type="ORF">C7M84_006172</name>
</gene>
<feature type="signal peptide" evidence="3">
    <location>
        <begin position="1"/>
        <end position="20"/>
    </location>
</feature>
<accession>A0A423TG05</accession>
<evidence type="ECO:0000256" key="1">
    <source>
        <dbReference type="ARBA" id="ARBA00022529"/>
    </source>
</evidence>
<evidence type="ECO:0000256" key="2">
    <source>
        <dbReference type="ARBA" id="ARBA00023022"/>
    </source>
</evidence>
<organism evidence="4 5">
    <name type="scientific">Penaeus vannamei</name>
    <name type="common">Whiteleg shrimp</name>
    <name type="synonym">Litopenaeus vannamei</name>
    <dbReference type="NCBI Taxonomy" id="6689"/>
    <lineage>
        <taxon>Eukaryota</taxon>
        <taxon>Metazoa</taxon>
        <taxon>Ecdysozoa</taxon>
        <taxon>Arthropoda</taxon>
        <taxon>Crustacea</taxon>
        <taxon>Multicrustacea</taxon>
        <taxon>Malacostraca</taxon>
        <taxon>Eumalacostraca</taxon>
        <taxon>Eucarida</taxon>
        <taxon>Decapoda</taxon>
        <taxon>Dendrobranchiata</taxon>
        <taxon>Penaeoidea</taxon>
        <taxon>Penaeidae</taxon>
        <taxon>Penaeus</taxon>
    </lineage>
</organism>
<keyword evidence="1" id="KW-0929">Antimicrobial</keyword>
<dbReference type="Pfam" id="PF11630">
    <property type="entry name" value="Anti-LPS-SCYG"/>
    <property type="match status" value="1"/>
</dbReference>
<dbReference type="EMBL" id="QCYY01001790">
    <property type="protein sequence ID" value="ROT75295.1"/>
    <property type="molecule type" value="Genomic_DNA"/>
</dbReference>
<keyword evidence="2" id="KW-0044">Antibiotic</keyword>
<feature type="chain" id="PRO_5019195815" evidence="3">
    <location>
        <begin position="21"/>
        <end position="127"/>
    </location>
</feature>
<sequence>MRPSVMITLLVLVLAAQCNAKKKGKLTKEVARHLLGHWMNKSVTFMGHSCKIEVEHRFSHWTVYHQCTFTCDHWPNITGKASSRCKLATAEESMRDFVDKAINSNLIRRIDVERWLEEQRNGSATLT</sequence>